<dbReference type="Proteomes" id="UP000607653">
    <property type="component" value="Unassembled WGS sequence"/>
</dbReference>
<reference evidence="1 2" key="1">
    <citation type="journal article" date="2020" name="Mol. Biol. Evol.">
        <title>Distinct Expression and Methylation Patterns for Genes with Different Fates following a Single Whole-Genome Duplication in Flowering Plants.</title>
        <authorList>
            <person name="Shi T."/>
            <person name="Rahmani R.S."/>
            <person name="Gugger P.F."/>
            <person name="Wang M."/>
            <person name="Li H."/>
            <person name="Zhang Y."/>
            <person name="Li Z."/>
            <person name="Wang Q."/>
            <person name="Van de Peer Y."/>
            <person name="Marchal K."/>
            <person name="Chen J."/>
        </authorList>
    </citation>
    <scope>NUCLEOTIDE SEQUENCE [LARGE SCALE GENOMIC DNA]</scope>
    <source>
        <tissue evidence="1">Leaf</tissue>
    </source>
</reference>
<gene>
    <name evidence="1" type="ORF">HUJ06_030998</name>
</gene>
<protein>
    <submittedName>
        <fullName evidence="1">Uncharacterized protein</fullName>
    </submittedName>
</protein>
<dbReference type="AlphaFoldDB" id="A0A822YAC5"/>
<accession>A0A822YAC5</accession>
<keyword evidence="2" id="KW-1185">Reference proteome</keyword>
<comment type="caution">
    <text evidence="1">The sequence shown here is derived from an EMBL/GenBank/DDBJ whole genome shotgun (WGS) entry which is preliminary data.</text>
</comment>
<sequence>MNENFLLAMLLKQVSCNNPDLMDY</sequence>
<name>A0A822YAC5_NELNU</name>
<organism evidence="1 2">
    <name type="scientific">Nelumbo nucifera</name>
    <name type="common">Sacred lotus</name>
    <dbReference type="NCBI Taxonomy" id="4432"/>
    <lineage>
        <taxon>Eukaryota</taxon>
        <taxon>Viridiplantae</taxon>
        <taxon>Streptophyta</taxon>
        <taxon>Embryophyta</taxon>
        <taxon>Tracheophyta</taxon>
        <taxon>Spermatophyta</taxon>
        <taxon>Magnoliopsida</taxon>
        <taxon>Proteales</taxon>
        <taxon>Nelumbonaceae</taxon>
        <taxon>Nelumbo</taxon>
    </lineage>
</organism>
<proteinExistence type="predicted"/>
<evidence type="ECO:0000313" key="2">
    <source>
        <dbReference type="Proteomes" id="UP000607653"/>
    </source>
</evidence>
<evidence type="ECO:0000313" key="1">
    <source>
        <dbReference type="EMBL" id="DAD29530.1"/>
    </source>
</evidence>
<dbReference type="EMBL" id="DUZY01000002">
    <property type="protein sequence ID" value="DAD29530.1"/>
    <property type="molecule type" value="Genomic_DNA"/>
</dbReference>